<keyword evidence="3" id="KW-1185">Reference proteome</keyword>
<protein>
    <submittedName>
        <fullName evidence="2">Uncharacterized protein</fullName>
    </submittedName>
</protein>
<name>A0A9P6QJJ5_9FUNG</name>
<comment type="caution">
    <text evidence="2">The sequence shown here is derived from an EMBL/GenBank/DDBJ whole genome shotgun (WGS) entry which is preliminary data.</text>
</comment>
<feature type="chain" id="PRO_5040275975" evidence="1">
    <location>
        <begin position="18"/>
        <end position="257"/>
    </location>
</feature>
<gene>
    <name evidence="2" type="ORF">DFQ27_000008</name>
</gene>
<evidence type="ECO:0000313" key="2">
    <source>
        <dbReference type="EMBL" id="KAG0270658.1"/>
    </source>
</evidence>
<dbReference type="AlphaFoldDB" id="A0A9P6QJJ5"/>
<dbReference type="OrthoDB" id="2441166at2759"/>
<proteinExistence type="predicted"/>
<accession>A0A9P6QJJ5</accession>
<keyword evidence="1" id="KW-0732">Signal</keyword>
<sequence length="257" mass="29165">MLIKSTLVLILTSVAFARDAVLSRGVFVGVDTTEKNASPIEVFRNPMNHATAAASVIRRQAERTFFLPHKMGPAELCGSFDRWKDTVIQFPGFKMTRRPRPEDVVMEGEAGKLGKALQRGLTALSVPHATDVAFEFIDLIPEKLEDRSLKEFVLSVMVIEKPKNSQEVMVRLVELLIELESSMFSKKVSIPDQTIRLKLVEMKVDKDFMQRNAQTLAKAMPKTLVSEFMWMLTSPKKEDLDLECLNQDRFSQWIDGF</sequence>
<evidence type="ECO:0000313" key="3">
    <source>
        <dbReference type="Proteomes" id="UP000807716"/>
    </source>
</evidence>
<evidence type="ECO:0000256" key="1">
    <source>
        <dbReference type="SAM" id="SignalP"/>
    </source>
</evidence>
<feature type="signal peptide" evidence="1">
    <location>
        <begin position="1"/>
        <end position="17"/>
    </location>
</feature>
<dbReference type="EMBL" id="JAAAJB010000001">
    <property type="protein sequence ID" value="KAG0270658.1"/>
    <property type="molecule type" value="Genomic_DNA"/>
</dbReference>
<reference evidence="2" key="1">
    <citation type="journal article" date="2020" name="Fungal Divers.">
        <title>Resolving the Mortierellaceae phylogeny through synthesis of multi-gene phylogenetics and phylogenomics.</title>
        <authorList>
            <person name="Vandepol N."/>
            <person name="Liber J."/>
            <person name="Desiro A."/>
            <person name="Na H."/>
            <person name="Kennedy M."/>
            <person name="Barry K."/>
            <person name="Grigoriev I.V."/>
            <person name="Miller A.N."/>
            <person name="O'Donnell K."/>
            <person name="Stajich J.E."/>
            <person name="Bonito G."/>
        </authorList>
    </citation>
    <scope>NUCLEOTIDE SEQUENCE</scope>
    <source>
        <strain evidence="2">BC1065</strain>
    </source>
</reference>
<dbReference type="Proteomes" id="UP000807716">
    <property type="component" value="Unassembled WGS sequence"/>
</dbReference>
<organism evidence="2 3">
    <name type="scientific">Actinomortierella ambigua</name>
    <dbReference type="NCBI Taxonomy" id="1343610"/>
    <lineage>
        <taxon>Eukaryota</taxon>
        <taxon>Fungi</taxon>
        <taxon>Fungi incertae sedis</taxon>
        <taxon>Mucoromycota</taxon>
        <taxon>Mortierellomycotina</taxon>
        <taxon>Mortierellomycetes</taxon>
        <taxon>Mortierellales</taxon>
        <taxon>Mortierellaceae</taxon>
        <taxon>Actinomortierella</taxon>
    </lineage>
</organism>